<dbReference type="RefSeq" id="WP_077415339.1">
    <property type="nucleotide sequence ID" value="NZ_MLHJ01000023.1"/>
</dbReference>
<protein>
    <recommendedName>
        <fullName evidence="4">Pseudouridine synthase</fullName>
    </recommendedName>
</protein>
<organism evidence="2 3">
    <name type="scientific">Rodentibacter rarus</name>
    <dbReference type="NCBI Taxonomy" id="1908260"/>
    <lineage>
        <taxon>Bacteria</taxon>
        <taxon>Pseudomonadati</taxon>
        <taxon>Pseudomonadota</taxon>
        <taxon>Gammaproteobacteria</taxon>
        <taxon>Pasteurellales</taxon>
        <taxon>Pasteurellaceae</taxon>
        <taxon>Rodentibacter</taxon>
    </lineage>
</organism>
<proteinExistence type="predicted"/>
<keyword evidence="3" id="KW-1185">Reference proteome</keyword>
<evidence type="ECO:0000313" key="2">
    <source>
        <dbReference type="EMBL" id="OOF44047.1"/>
    </source>
</evidence>
<feature type="chain" id="PRO_5012889211" description="Pseudouridine synthase" evidence="1">
    <location>
        <begin position="21"/>
        <end position="158"/>
    </location>
</feature>
<sequence length="158" mass="17513">MKKTLALVSIATMLFGAVNAAEAKIAHHQKNTASPEIYLSVFDTSTEPFTDLNTTVLSRSQSNLRLCWVAKGRFSETVSTIETLNAPAKQQVMAKGSQISTSQNGKVNVIRSTLESSAQGERLVRCWHFDETDPLGKYKFQIQIMGKIYQDLPFSVVK</sequence>
<dbReference type="OrthoDB" id="8613971at2"/>
<feature type="signal peptide" evidence="1">
    <location>
        <begin position="1"/>
        <end position="20"/>
    </location>
</feature>
<keyword evidence="1" id="KW-0732">Signal</keyword>
<reference evidence="2 3" key="1">
    <citation type="submission" date="2016-10" db="EMBL/GenBank/DDBJ databases">
        <title>Rodentibacter gen. nov. and new species.</title>
        <authorList>
            <person name="Christensen H."/>
        </authorList>
    </citation>
    <scope>NUCLEOTIDE SEQUENCE [LARGE SCALE GENOMIC DNA]</scope>
    <source>
        <strain evidence="2 3">CCUG17206</strain>
    </source>
</reference>
<evidence type="ECO:0000313" key="3">
    <source>
        <dbReference type="Proteomes" id="UP000189433"/>
    </source>
</evidence>
<dbReference type="Proteomes" id="UP000189433">
    <property type="component" value="Unassembled WGS sequence"/>
</dbReference>
<accession>A0A1V3IP74</accession>
<name>A0A1V3IP74_9PAST</name>
<comment type="caution">
    <text evidence="2">The sequence shown here is derived from an EMBL/GenBank/DDBJ whole genome shotgun (WGS) entry which is preliminary data.</text>
</comment>
<gene>
    <name evidence="2" type="ORF">BKK50_03365</name>
</gene>
<dbReference type="STRING" id="1908260.BKK50_03365"/>
<dbReference type="AlphaFoldDB" id="A0A1V3IP74"/>
<evidence type="ECO:0008006" key="4">
    <source>
        <dbReference type="Google" id="ProtNLM"/>
    </source>
</evidence>
<evidence type="ECO:0000256" key="1">
    <source>
        <dbReference type="SAM" id="SignalP"/>
    </source>
</evidence>
<dbReference type="EMBL" id="MLHJ01000023">
    <property type="protein sequence ID" value="OOF44047.1"/>
    <property type="molecule type" value="Genomic_DNA"/>
</dbReference>